<dbReference type="SUPFAM" id="SSF46785">
    <property type="entry name" value="Winged helix' DNA-binding domain"/>
    <property type="match status" value="1"/>
</dbReference>
<dbReference type="PANTHER" id="PTHR18964">
    <property type="entry name" value="ROK (REPRESSOR, ORF, KINASE) FAMILY"/>
    <property type="match status" value="1"/>
</dbReference>
<dbReference type="GO" id="GO:0016301">
    <property type="term" value="F:kinase activity"/>
    <property type="evidence" value="ECO:0007669"/>
    <property type="project" value="UniProtKB-KW"/>
</dbReference>
<evidence type="ECO:0000256" key="2">
    <source>
        <dbReference type="SAM" id="MobiDB-lite"/>
    </source>
</evidence>
<dbReference type="SUPFAM" id="SSF53067">
    <property type="entry name" value="Actin-like ATPase domain"/>
    <property type="match status" value="1"/>
</dbReference>
<dbReference type="EMBL" id="FOQH01000006">
    <property type="protein sequence ID" value="SFI42117.1"/>
    <property type="molecule type" value="Genomic_DNA"/>
</dbReference>
<keyword evidence="4" id="KW-0808">Transferase</keyword>
<proteinExistence type="inferred from homology"/>
<evidence type="ECO:0000256" key="1">
    <source>
        <dbReference type="ARBA" id="ARBA00006479"/>
    </source>
</evidence>
<dbReference type="GO" id="GO:0003700">
    <property type="term" value="F:DNA-binding transcription factor activity"/>
    <property type="evidence" value="ECO:0007669"/>
    <property type="project" value="InterPro"/>
</dbReference>
<keyword evidence="5" id="KW-1185">Reference proteome</keyword>
<sequence>MRGGDAGGLRAFNERRVIDAVLRAGALSKAEVARATGLSGQSASVIVERLVEQGLLAKGDKVRGRGQPSTPVSVAGSGAFSLGVKIGRRSVEARLIDLTGETVAERATRLEAPLPGPVMEAATGQARELLEAMSPAHRARLCGVGLALPGEMDAWADELGAPKAALAGWRAVDPGAMLAAATGAEVSVFNDAAAACAAEMLTGEALEAGCALYVHVGAFIGAGVVLDGRLYRGARLNAGALGSMPLAGRVPGAKGRQLIHAASGVGLARRLRAAGIDVTRAMAGLGGAEADAQFADWLAGAAPALARAVVSAMAVIDFEAVAIDGVLPPAWRLRLLDATHEAVLRFDRTGLSPAELREGTIGGEARVLGAALLPLQARFSPEPDLLINRRRARAAAGPTALDPAPGFEAPSPHLDRWRS</sequence>
<reference evidence="4 5" key="1">
    <citation type="submission" date="2016-10" db="EMBL/GenBank/DDBJ databases">
        <authorList>
            <person name="de Groot N.N."/>
        </authorList>
    </citation>
    <scope>NUCLEOTIDE SEQUENCE [LARGE SCALE GENOMIC DNA]</scope>
    <source>
        <strain evidence="4 5">CGMCC 1.11030</strain>
    </source>
</reference>
<dbReference type="RefSeq" id="WP_218161049.1">
    <property type="nucleotide sequence ID" value="NZ_FOQH01000006.1"/>
</dbReference>
<accession>A0A1I3I2Q1</accession>
<evidence type="ECO:0000259" key="3">
    <source>
        <dbReference type="Pfam" id="PF12802"/>
    </source>
</evidence>
<organism evidence="4 5">
    <name type="scientific">Albimonas pacifica</name>
    <dbReference type="NCBI Taxonomy" id="1114924"/>
    <lineage>
        <taxon>Bacteria</taxon>
        <taxon>Pseudomonadati</taxon>
        <taxon>Pseudomonadota</taxon>
        <taxon>Alphaproteobacteria</taxon>
        <taxon>Rhodobacterales</taxon>
        <taxon>Paracoccaceae</taxon>
        <taxon>Albimonas</taxon>
    </lineage>
</organism>
<comment type="similarity">
    <text evidence="1">Belongs to the ROK (NagC/XylR) family.</text>
</comment>
<dbReference type="InterPro" id="IPR043129">
    <property type="entry name" value="ATPase_NBD"/>
</dbReference>
<protein>
    <submittedName>
        <fullName evidence="4">Sugar kinase of the NBD/HSP70 family, may contain an N-terminal HTH domain</fullName>
    </submittedName>
</protein>
<dbReference type="PANTHER" id="PTHR18964:SF149">
    <property type="entry name" value="BIFUNCTIONAL UDP-N-ACETYLGLUCOSAMINE 2-EPIMERASE_N-ACETYLMANNOSAMINE KINASE"/>
    <property type="match status" value="1"/>
</dbReference>
<dbReference type="InterPro" id="IPR036388">
    <property type="entry name" value="WH-like_DNA-bd_sf"/>
</dbReference>
<gene>
    <name evidence="4" type="ORF">SAMN05216258_106305</name>
</gene>
<dbReference type="STRING" id="1114924.SAMN05216258_106305"/>
<dbReference type="AlphaFoldDB" id="A0A1I3I2Q1"/>
<dbReference type="Proteomes" id="UP000199377">
    <property type="component" value="Unassembled WGS sequence"/>
</dbReference>
<name>A0A1I3I2Q1_9RHOB</name>
<dbReference type="InterPro" id="IPR000835">
    <property type="entry name" value="HTH_MarR-typ"/>
</dbReference>
<feature type="domain" description="HTH marR-type" evidence="3">
    <location>
        <begin position="14"/>
        <end position="60"/>
    </location>
</feature>
<dbReference type="Gene3D" id="3.30.420.40">
    <property type="match status" value="2"/>
</dbReference>
<dbReference type="Pfam" id="PF00480">
    <property type="entry name" value="ROK"/>
    <property type="match status" value="1"/>
</dbReference>
<keyword evidence="4" id="KW-0418">Kinase</keyword>
<dbReference type="InterPro" id="IPR036390">
    <property type="entry name" value="WH_DNA-bd_sf"/>
</dbReference>
<feature type="region of interest" description="Disordered" evidence="2">
    <location>
        <begin position="396"/>
        <end position="419"/>
    </location>
</feature>
<evidence type="ECO:0000313" key="4">
    <source>
        <dbReference type="EMBL" id="SFI42117.1"/>
    </source>
</evidence>
<dbReference type="InterPro" id="IPR000600">
    <property type="entry name" value="ROK"/>
</dbReference>
<dbReference type="Gene3D" id="1.10.10.10">
    <property type="entry name" value="Winged helix-like DNA-binding domain superfamily/Winged helix DNA-binding domain"/>
    <property type="match status" value="1"/>
</dbReference>
<evidence type="ECO:0000313" key="5">
    <source>
        <dbReference type="Proteomes" id="UP000199377"/>
    </source>
</evidence>
<dbReference type="Pfam" id="PF12802">
    <property type="entry name" value="MarR_2"/>
    <property type="match status" value="1"/>
</dbReference>